<name>A0ABR1DPM3_NECAM</name>
<sequence length="120" mass="13540">MSHLIMFRLPRDMIYLILFCTILACFPVAPESDTPKTSSSQPLITDEKMKGFGALVQIINELSQPEPNGVSNNSLNESTHPVIDLNEYIMKQDAAPKNKTKEPEIVEVQLDSHQVRRTDE</sequence>
<evidence type="ECO:0000313" key="3">
    <source>
        <dbReference type="Proteomes" id="UP001303046"/>
    </source>
</evidence>
<keyword evidence="3" id="KW-1185">Reference proteome</keyword>
<protein>
    <submittedName>
        <fullName evidence="2">Uncharacterized protein</fullName>
    </submittedName>
</protein>
<organism evidence="2 3">
    <name type="scientific">Necator americanus</name>
    <name type="common">Human hookworm</name>
    <dbReference type="NCBI Taxonomy" id="51031"/>
    <lineage>
        <taxon>Eukaryota</taxon>
        <taxon>Metazoa</taxon>
        <taxon>Ecdysozoa</taxon>
        <taxon>Nematoda</taxon>
        <taxon>Chromadorea</taxon>
        <taxon>Rhabditida</taxon>
        <taxon>Rhabditina</taxon>
        <taxon>Rhabditomorpha</taxon>
        <taxon>Strongyloidea</taxon>
        <taxon>Ancylostomatidae</taxon>
        <taxon>Bunostominae</taxon>
        <taxon>Necator</taxon>
    </lineage>
</organism>
<accession>A0ABR1DPM3</accession>
<keyword evidence="1" id="KW-0732">Signal</keyword>
<gene>
    <name evidence="2" type="primary">Necator_chrIV.g16956</name>
    <name evidence="2" type="ORF">RB195_003658</name>
</gene>
<proteinExistence type="predicted"/>
<comment type="caution">
    <text evidence="2">The sequence shown here is derived from an EMBL/GenBank/DDBJ whole genome shotgun (WGS) entry which is preliminary data.</text>
</comment>
<dbReference type="Proteomes" id="UP001303046">
    <property type="component" value="Unassembled WGS sequence"/>
</dbReference>
<reference evidence="2 3" key="1">
    <citation type="submission" date="2023-08" db="EMBL/GenBank/DDBJ databases">
        <title>A Necator americanus chromosomal reference genome.</title>
        <authorList>
            <person name="Ilik V."/>
            <person name="Petrzelkova K.J."/>
            <person name="Pardy F."/>
            <person name="Fuh T."/>
            <person name="Niatou-Singa F.S."/>
            <person name="Gouil Q."/>
            <person name="Baker L."/>
            <person name="Ritchie M.E."/>
            <person name="Jex A.R."/>
            <person name="Gazzola D."/>
            <person name="Li H."/>
            <person name="Toshio Fujiwara R."/>
            <person name="Zhan B."/>
            <person name="Aroian R.V."/>
            <person name="Pafco B."/>
            <person name="Schwarz E.M."/>
        </authorList>
    </citation>
    <scope>NUCLEOTIDE SEQUENCE [LARGE SCALE GENOMIC DNA]</scope>
    <source>
        <strain evidence="2 3">Aroian</strain>
        <tissue evidence="2">Whole animal</tissue>
    </source>
</reference>
<dbReference type="EMBL" id="JAVFWL010000004">
    <property type="protein sequence ID" value="KAK6752368.1"/>
    <property type="molecule type" value="Genomic_DNA"/>
</dbReference>
<feature type="signal peptide" evidence="1">
    <location>
        <begin position="1"/>
        <end position="24"/>
    </location>
</feature>
<evidence type="ECO:0000256" key="1">
    <source>
        <dbReference type="SAM" id="SignalP"/>
    </source>
</evidence>
<evidence type="ECO:0000313" key="2">
    <source>
        <dbReference type="EMBL" id="KAK6752368.1"/>
    </source>
</evidence>
<feature type="chain" id="PRO_5047132373" evidence="1">
    <location>
        <begin position="25"/>
        <end position="120"/>
    </location>
</feature>